<proteinExistence type="predicted"/>
<organism evidence="2 3">
    <name type="scientific">Lentithecium fluviatile CBS 122367</name>
    <dbReference type="NCBI Taxonomy" id="1168545"/>
    <lineage>
        <taxon>Eukaryota</taxon>
        <taxon>Fungi</taxon>
        <taxon>Dikarya</taxon>
        <taxon>Ascomycota</taxon>
        <taxon>Pezizomycotina</taxon>
        <taxon>Dothideomycetes</taxon>
        <taxon>Pleosporomycetidae</taxon>
        <taxon>Pleosporales</taxon>
        <taxon>Massarineae</taxon>
        <taxon>Lentitheciaceae</taxon>
        <taxon>Lentithecium</taxon>
    </lineage>
</organism>
<evidence type="ECO:0000313" key="2">
    <source>
        <dbReference type="EMBL" id="KAF2687991.1"/>
    </source>
</evidence>
<feature type="compositionally biased region" description="Polar residues" evidence="1">
    <location>
        <begin position="1"/>
        <end position="11"/>
    </location>
</feature>
<dbReference type="Proteomes" id="UP000799291">
    <property type="component" value="Unassembled WGS sequence"/>
</dbReference>
<keyword evidence="3" id="KW-1185">Reference proteome</keyword>
<evidence type="ECO:0000313" key="3">
    <source>
        <dbReference type="Proteomes" id="UP000799291"/>
    </source>
</evidence>
<gene>
    <name evidence="2" type="ORF">K458DRAFT_428786</name>
</gene>
<dbReference type="EMBL" id="MU005574">
    <property type="protein sequence ID" value="KAF2687991.1"/>
    <property type="molecule type" value="Genomic_DNA"/>
</dbReference>
<protein>
    <submittedName>
        <fullName evidence="2">Uncharacterized protein</fullName>
    </submittedName>
</protein>
<sequence length="279" mass="30863">MSNIFSIQTSTETKKNMERHKQRNGAQGIFQPQTSKDAHGRNFTLAFPHATAPSFLDRPLLHTKPGKSVLKRPSSQKDHILDTVVERTLDTTNRYPKKLGQGTESMRRPHFLHLEFSFVVHRAVWALNTGVTLTPGSIFVRSTSIWRVAIKANPQDPGVLSSFAASAVVGYIEGPARVRQGTPDSFAVSSQQQSGSHTVNVGPIQYLEQQPSFNIVNVGPIQSSERRLGSDARGFILTLLEQQQPTVSSVTHHTNQFSGGQQPDYFKVYLDMGQPSNSN</sequence>
<evidence type="ECO:0000256" key="1">
    <source>
        <dbReference type="SAM" id="MobiDB-lite"/>
    </source>
</evidence>
<reference evidence="2" key="1">
    <citation type="journal article" date="2020" name="Stud. Mycol.">
        <title>101 Dothideomycetes genomes: a test case for predicting lifestyles and emergence of pathogens.</title>
        <authorList>
            <person name="Haridas S."/>
            <person name="Albert R."/>
            <person name="Binder M."/>
            <person name="Bloem J."/>
            <person name="Labutti K."/>
            <person name="Salamov A."/>
            <person name="Andreopoulos B."/>
            <person name="Baker S."/>
            <person name="Barry K."/>
            <person name="Bills G."/>
            <person name="Bluhm B."/>
            <person name="Cannon C."/>
            <person name="Castanera R."/>
            <person name="Culley D."/>
            <person name="Daum C."/>
            <person name="Ezra D."/>
            <person name="Gonzalez J."/>
            <person name="Henrissat B."/>
            <person name="Kuo A."/>
            <person name="Liang C."/>
            <person name="Lipzen A."/>
            <person name="Lutzoni F."/>
            <person name="Magnuson J."/>
            <person name="Mondo S."/>
            <person name="Nolan M."/>
            <person name="Ohm R."/>
            <person name="Pangilinan J."/>
            <person name="Park H.-J."/>
            <person name="Ramirez L."/>
            <person name="Alfaro M."/>
            <person name="Sun H."/>
            <person name="Tritt A."/>
            <person name="Yoshinaga Y."/>
            <person name="Zwiers L.-H."/>
            <person name="Turgeon B."/>
            <person name="Goodwin S."/>
            <person name="Spatafora J."/>
            <person name="Crous P."/>
            <person name="Grigoriev I."/>
        </authorList>
    </citation>
    <scope>NUCLEOTIDE SEQUENCE</scope>
    <source>
        <strain evidence="2">CBS 122367</strain>
    </source>
</reference>
<name>A0A6G1JCP3_9PLEO</name>
<dbReference type="AlphaFoldDB" id="A0A6G1JCP3"/>
<feature type="region of interest" description="Disordered" evidence="1">
    <location>
        <begin position="1"/>
        <end position="35"/>
    </location>
</feature>
<accession>A0A6G1JCP3</accession>